<evidence type="ECO:0000256" key="9">
    <source>
        <dbReference type="ARBA" id="ARBA00023136"/>
    </source>
</evidence>
<dbReference type="EMBL" id="CAACVG010008831">
    <property type="protein sequence ID" value="VEN51200.1"/>
    <property type="molecule type" value="Genomic_DNA"/>
</dbReference>
<evidence type="ECO:0000256" key="3">
    <source>
        <dbReference type="ARBA" id="ARBA00022692"/>
    </source>
</evidence>
<dbReference type="AlphaFoldDB" id="A0A653CTE2"/>
<feature type="compositionally biased region" description="Basic residues" evidence="10">
    <location>
        <begin position="19"/>
        <end position="30"/>
    </location>
</feature>
<dbReference type="PANTHER" id="PTHR46065:SF3">
    <property type="entry name" value="FI20425P1"/>
    <property type="match status" value="1"/>
</dbReference>
<sequence length="226" mass="26069">MSEEIRSIHSGEKLEPPRSHTKYSVHKLPSKKSASKVQSVSSLVCRICHTNTVNEGLISPCNCKGSLAYVHLSCLERWLNQSSRSYCELCMYRYSAIETKRYKLCEGIRLWIKHPRNMRQFKSDLVIAALLTLVTAGLVASSLFGMEYFVIEGSKVGLQRKWIRLAICIFLFIVMVGYIITMYLIARDQLLPWYRWWTRTVDIRLLLPPSVCMKMLVKKREGSAQV</sequence>
<dbReference type="Gene3D" id="3.30.40.10">
    <property type="entry name" value="Zinc/RING finger domain, C3HC4 (zinc finger)"/>
    <property type="match status" value="1"/>
</dbReference>
<dbReference type="SMART" id="SM00744">
    <property type="entry name" value="RINGv"/>
    <property type="match status" value="1"/>
</dbReference>
<keyword evidence="14" id="KW-1185">Reference proteome</keyword>
<evidence type="ECO:0000259" key="12">
    <source>
        <dbReference type="PROSITE" id="PS51292"/>
    </source>
</evidence>
<evidence type="ECO:0000256" key="2">
    <source>
        <dbReference type="ARBA" id="ARBA00022679"/>
    </source>
</evidence>
<dbReference type="Pfam" id="PF12906">
    <property type="entry name" value="RINGv"/>
    <property type="match status" value="1"/>
</dbReference>
<feature type="domain" description="RING-CH-type" evidence="12">
    <location>
        <begin position="37"/>
        <end position="97"/>
    </location>
</feature>
<evidence type="ECO:0000256" key="7">
    <source>
        <dbReference type="ARBA" id="ARBA00022833"/>
    </source>
</evidence>
<evidence type="ECO:0000256" key="6">
    <source>
        <dbReference type="ARBA" id="ARBA00022786"/>
    </source>
</evidence>
<dbReference type="Proteomes" id="UP000410492">
    <property type="component" value="Unassembled WGS sequence"/>
</dbReference>
<reference evidence="13 14" key="1">
    <citation type="submission" date="2019-01" db="EMBL/GenBank/DDBJ databases">
        <authorList>
            <person name="Sayadi A."/>
        </authorList>
    </citation>
    <scope>NUCLEOTIDE SEQUENCE [LARGE SCALE GENOMIC DNA]</scope>
</reference>
<dbReference type="GO" id="GO:0016020">
    <property type="term" value="C:membrane"/>
    <property type="evidence" value="ECO:0007669"/>
    <property type="project" value="UniProtKB-SubCell"/>
</dbReference>
<keyword evidence="8 11" id="KW-1133">Transmembrane helix</keyword>
<feature type="region of interest" description="Disordered" evidence="10">
    <location>
        <begin position="1"/>
        <end position="30"/>
    </location>
</feature>
<dbReference type="GO" id="GO:0004842">
    <property type="term" value="F:ubiquitin-protein transferase activity"/>
    <property type="evidence" value="ECO:0007669"/>
    <property type="project" value="TreeGrafter"/>
</dbReference>
<comment type="subcellular location">
    <subcellularLocation>
        <location evidence="1">Membrane</location>
        <topology evidence="1">Multi-pass membrane protein</topology>
    </subcellularLocation>
</comment>
<feature type="compositionally biased region" description="Basic and acidic residues" evidence="10">
    <location>
        <begin position="1"/>
        <end position="18"/>
    </location>
</feature>
<dbReference type="GO" id="GO:0008270">
    <property type="term" value="F:zinc ion binding"/>
    <property type="evidence" value="ECO:0007669"/>
    <property type="project" value="UniProtKB-KW"/>
</dbReference>
<dbReference type="SUPFAM" id="SSF57850">
    <property type="entry name" value="RING/U-box"/>
    <property type="match status" value="1"/>
</dbReference>
<name>A0A653CTE2_CALMS</name>
<evidence type="ECO:0000256" key="10">
    <source>
        <dbReference type="SAM" id="MobiDB-lite"/>
    </source>
</evidence>
<keyword evidence="9 11" id="KW-0472">Membrane</keyword>
<evidence type="ECO:0000256" key="11">
    <source>
        <dbReference type="SAM" id="Phobius"/>
    </source>
</evidence>
<dbReference type="InterPro" id="IPR013083">
    <property type="entry name" value="Znf_RING/FYVE/PHD"/>
</dbReference>
<keyword evidence="7" id="KW-0862">Zinc</keyword>
<accession>A0A653CTE2</accession>
<organism evidence="13 14">
    <name type="scientific">Callosobruchus maculatus</name>
    <name type="common">Southern cowpea weevil</name>
    <name type="synonym">Pulse bruchid</name>
    <dbReference type="NCBI Taxonomy" id="64391"/>
    <lineage>
        <taxon>Eukaryota</taxon>
        <taxon>Metazoa</taxon>
        <taxon>Ecdysozoa</taxon>
        <taxon>Arthropoda</taxon>
        <taxon>Hexapoda</taxon>
        <taxon>Insecta</taxon>
        <taxon>Pterygota</taxon>
        <taxon>Neoptera</taxon>
        <taxon>Endopterygota</taxon>
        <taxon>Coleoptera</taxon>
        <taxon>Polyphaga</taxon>
        <taxon>Cucujiformia</taxon>
        <taxon>Chrysomeloidea</taxon>
        <taxon>Chrysomelidae</taxon>
        <taxon>Bruchinae</taxon>
        <taxon>Bruchini</taxon>
        <taxon>Callosobruchus</taxon>
    </lineage>
</organism>
<evidence type="ECO:0000256" key="1">
    <source>
        <dbReference type="ARBA" id="ARBA00004141"/>
    </source>
</evidence>
<keyword evidence="5" id="KW-0863">Zinc-finger</keyword>
<keyword evidence="2" id="KW-0808">Transferase</keyword>
<dbReference type="OrthoDB" id="273089at2759"/>
<evidence type="ECO:0000256" key="8">
    <source>
        <dbReference type="ARBA" id="ARBA00022989"/>
    </source>
</evidence>
<gene>
    <name evidence="13" type="ORF">CALMAC_LOCUS11736</name>
</gene>
<keyword evidence="4" id="KW-0479">Metal-binding</keyword>
<evidence type="ECO:0000256" key="5">
    <source>
        <dbReference type="ARBA" id="ARBA00022771"/>
    </source>
</evidence>
<evidence type="ECO:0000256" key="4">
    <source>
        <dbReference type="ARBA" id="ARBA00022723"/>
    </source>
</evidence>
<proteinExistence type="predicted"/>
<feature type="transmembrane region" description="Helical" evidence="11">
    <location>
        <begin position="162"/>
        <end position="186"/>
    </location>
</feature>
<dbReference type="PROSITE" id="PS51292">
    <property type="entry name" value="ZF_RING_CH"/>
    <property type="match status" value="1"/>
</dbReference>
<dbReference type="PANTHER" id="PTHR46065">
    <property type="entry name" value="E3 UBIQUITIN-PROTEIN LIGASE MARCH 2/3 FAMILY MEMBER"/>
    <property type="match status" value="1"/>
</dbReference>
<evidence type="ECO:0000313" key="13">
    <source>
        <dbReference type="EMBL" id="VEN51200.1"/>
    </source>
</evidence>
<evidence type="ECO:0000313" key="14">
    <source>
        <dbReference type="Proteomes" id="UP000410492"/>
    </source>
</evidence>
<dbReference type="GO" id="GO:0016567">
    <property type="term" value="P:protein ubiquitination"/>
    <property type="evidence" value="ECO:0007669"/>
    <property type="project" value="TreeGrafter"/>
</dbReference>
<dbReference type="InterPro" id="IPR011016">
    <property type="entry name" value="Znf_RING-CH"/>
</dbReference>
<keyword evidence="3 11" id="KW-0812">Transmembrane</keyword>
<keyword evidence="6" id="KW-0833">Ubl conjugation pathway</keyword>
<feature type="transmembrane region" description="Helical" evidence="11">
    <location>
        <begin position="125"/>
        <end position="150"/>
    </location>
</feature>
<protein>
    <recommendedName>
        <fullName evidence="12">RING-CH-type domain-containing protein</fullName>
    </recommendedName>
</protein>